<feature type="region of interest" description="Disordered" evidence="11">
    <location>
        <begin position="351"/>
        <end position="375"/>
    </location>
</feature>
<keyword evidence="3" id="KW-0645">Protease</keyword>
<evidence type="ECO:0000259" key="13">
    <source>
        <dbReference type="Pfam" id="PF01435"/>
    </source>
</evidence>
<evidence type="ECO:0000256" key="10">
    <source>
        <dbReference type="ARBA" id="ARBA00023136"/>
    </source>
</evidence>
<evidence type="ECO:0000256" key="2">
    <source>
        <dbReference type="ARBA" id="ARBA00022475"/>
    </source>
</evidence>
<evidence type="ECO:0000313" key="15">
    <source>
        <dbReference type="Proteomes" id="UP001595476"/>
    </source>
</evidence>
<accession>A0ABV7H9V2</accession>
<evidence type="ECO:0000256" key="8">
    <source>
        <dbReference type="ARBA" id="ARBA00022989"/>
    </source>
</evidence>
<keyword evidence="6" id="KW-0378">Hydrolase</keyword>
<dbReference type="Gene3D" id="3.30.2010.10">
    <property type="entry name" value="Metalloproteases ('zincins'), catalytic domain"/>
    <property type="match status" value="1"/>
</dbReference>
<evidence type="ECO:0000256" key="11">
    <source>
        <dbReference type="SAM" id="MobiDB-lite"/>
    </source>
</evidence>
<organism evidence="14 15">
    <name type="scientific">Litoribrevibacter euphylliae</name>
    <dbReference type="NCBI Taxonomy" id="1834034"/>
    <lineage>
        <taxon>Bacteria</taxon>
        <taxon>Pseudomonadati</taxon>
        <taxon>Pseudomonadota</taxon>
        <taxon>Gammaproteobacteria</taxon>
        <taxon>Oceanospirillales</taxon>
        <taxon>Oceanospirillaceae</taxon>
        <taxon>Litoribrevibacter</taxon>
    </lineage>
</organism>
<keyword evidence="9" id="KW-0482">Metalloprotease</keyword>
<dbReference type="PANTHER" id="PTHR43221:SF2">
    <property type="entry name" value="PROTEASE HTPX HOMOLOG"/>
    <property type="match status" value="1"/>
</dbReference>
<keyword evidence="7" id="KW-0862">Zinc</keyword>
<keyword evidence="10 12" id="KW-0472">Membrane</keyword>
<evidence type="ECO:0000256" key="6">
    <source>
        <dbReference type="ARBA" id="ARBA00022801"/>
    </source>
</evidence>
<comment type="cofactor">
    <cofactor evidence="1">
        <name>Zn(2+)</name>
        <dbReference type="ChEBI" id="CHEBI:29105"/>
    </cofactor>
</comment>
<dbReference type="InterPro" id="IPR001915">
    <property type="entry name" value="Peptidase_M48"/>
</dbReference>
<sequence>MDFFEHQAKANTSSKYLIIGYLIALAVLTLGFNLAGLLTWAMATQALPVFGGEALGSEEQHTFSTLIHLWLDTRYSWQVTVSVVLFVGMVSFANWLGLRQGGGQVAKMMGGRRIPASTYNHDEKRLLNVVEEMAIAAGLPVPEIFVMDREDAINAFAAGYSPNEAAICVTRGLLISLNRDELQGVIGHEFSHILNGDMRLNIRIISVLSGLVAMGQLGRWMIELAVRGGHDSKGGILFLLVPGLLIWLLGSLGVICSRVIKAALSRQREYLADASAVQFTRQTQGIASALYKIHTHRSESLLTSRHAEDLSHMCIAKTLNVRFSSLMATHPPMEDRITRLDKSFLTKAKIQSVQERSNTQTSIPTDAVPSEPATPATAYQPLEMHSSIAEGTPPLSSDNLYGTEIQPEEMIEFSSPFQQANVDHAIASIGLTDQTSIEAAQHCLAALPESIVMGLRQPDYASLILLLLLAKANSNPKAALELLTDSNSLQSDKSTAQIGLPKSVIEHYFSEVNSVTNHPIYPLLQLGIATLKAASKEERQSLLATAKKLIQSDRQVSPQELFLYLVLFRHFNPKASRNPKVEFSSFTPIKQDLIYLFSFLSRYTEESVQNEAFHQAIKPFNLGQVSLENEDTVAHGKLADAIFRIEHLAPMLKRSVLTAVIDLMKHDHTLTYEEQDWLRMLADCWDCPVPLAVNGSSVSR</sequence>
<evidence type="ECO:0000313" key="14">
    <source>
        <dbReference type="EMBL" id="MFC3149518.1"/>
    </source>
</evidence>
<evidence type="ECO:0000256" key="7">
    <source>
        <dbReference type="ARBA" id="ARBA00022833"/>
    </source>
</evidence>
<dbReference type="PANTHER" id="PTHR43221">
    <property type="entry name" value="PROTEASE HTPX"/>
    <property type="match status" value="1"/>
</dbReference>
<name>A0ABV7H9V2_9GAMM</name>
<evidence type="ECO:0000256" key="5">
    <source>
        <dbReference type="ARBA" id="ARBA00022723"/>
    </source>
</evidence>
<dbReference type="Pfam" id="PF01435">
    <property type="entry name" value="Peptidase_M48"/>
    <property type="match status" value="1"/>
</dbReference>
<comment type="caution">
    <text evidence="14">The sequence shown here is derived from an EMBL/GenBank/DDBJ whole genome shotgun (WGS) entry which is preliminary data.</text>
</comment>
<feature type="domain" description="Peptidase M48" evidence="13">
    <location>
        <begin position="121"/>
        <end position="342"/>
    </location>
</feature>
<feature type="compositionally biased region" description="Polar residues" evidence="11">
    <location>
        <begin position="351"/>
        <end position="364"/>
    </location>
</feature>
<evidence type="ECO:0000256" key="4">
    <source>
        <dbReference type="ARBA" id="ARBA00022692"/>
    </source>
</evidence>
<keyword evidence="8 12" id="KW-1133">Transmembrane helix</keyword>
<reference evidence="15" key="1">
    <citation type="journal article" date="2019" name="Int. J. Syst. Evol. Microbiol.">
        <title>The Global Catalogue of Microorganisms (GCM) 10K type strain sequencing project: providing services to taxonomists for standard genome sequencing and annotation.</title>
        <authorList>
            <consortium name="The Broad Institute Genomics Platform"/>
            <consortium name="The Broad Institute Genome Sequencing Center for Infectious Disease"/>
            <person name="Wu L."/>
            <person name="Ma J."/>
        </authorList>
    </citation>
    <scope>NUCLEOTIDE SEQUENCE [LARGE SCALE GENOMIC DNA]</scope>
    <source>
        <strain evidence="15">KCTC 52438</strain>
    </source>
</reference>
<dbReference type="InterPro" id="IPR050083">
    <property type="entry name" value="HtpX_protease"/>
</dbReference>
<feature type="transmembrane region" description="Helical" evidence="12">
    <location>
        <begin position="234"/>
        <end position="260"/>
    </location>
</feature>
<evidence type="ECO:0000256" key="1">
    <source>
        <dbReference type="ARBA" id="ARBA00001947"/>
    </source>
</evidence>
<keyword evidence="2" id="KW-1003">Cell membrane</keyword>
<dbReference type="EMBL" id="JBHRSZ010000001">
    <property type="protein sequence ID" value="MFC3149518.1"/>
    <property type="molecule type" value="Genomic_DNA"/>
</dbReference>
<feature type="transmembrane region" description="Helical" evidence="12">
    <location>
        <begin position="200"/>
        <end position="222"/>
    </location>
</feature>
<evidence type="ECO:0000256" key="3">
    <source>
        <dbReference type="ARBA" id="ARBA00022670"/>
    </source>
</evidence>
<protein>
    <submittedName>
        <fullName evidence="14">M48 family metallopeptidase</fullName>
    </submittedName>
</protein>
<gene>
    <name evidence="14" type="ORF">ACFOEK_00605</name>
</gene>
<keyword evidence="4 12" id="KW-0812">Transmembrane</keyword>
<proteinExistence type="predicted"/>
<feature type="transmembrane region" description="Helical" evidence="12">
    <location>
        <begin position="21"/>
        <end position="43"/>
    </location>
</feature>
<dbReference type="Proteomes" id="UP001595476">
    <property type="component" value="Unassembled WGS sequence"/>
</dbReference>
<evidence type="ECO:0000256" key="12">
    <source>
        <dbReference type="SAM" id="Phobius"/>
    </source>
</evidence>
<keyword evidence="15" id="KW-1185">Reference proteome</keyword>
<keyword evidence="5" id="KW-0479">Metal-binding</keyword>
<dbReference type="CDD" id="cd07340">
    <property type="entry name" value="M48B_Htpx_like"/>
    <property type="match status" value="1"/>
</dbReference>
<evidence type="ECO:0000256" key="9">
    <source>
        <dbReference type="ARBA" id="ARBA00023049"/>
    </source>
</evidence>
<dbReference type="RefSeq" id="WP_386714599.1">
    <property type="nucleotide sequence ID" value="NZ_JBHRSZ010000001.1"/>
</dbReference>
<feature type="transmembrane region" description="Helical" evidence="12">
    <location>
        <begin position="75"/>
        <end position="98"/>
    </location>
</feature>